<feature type="domain" description="Insertion element IS150 protein InsJ-like helix-turn-helix" evidence="3">
    <location>
        <begin position="9"/>
        <end position="55"/>
    </location>
</feature>
<feature type="region of interest" description="Disordered" evidence="1">
    <location>
        <begin position="234"/>
        <end position="255"/>
    </location>
</feature>
<dbReference type="SUPFAM" id="SSF46689">
    <property type="entry name" value="Homeodomain-like"/>
    <property type="match status" value="1"/>
</dbReference>
<dbReference type="EMBL" id="JAQNDK010000001">
    <property type="protein sequence ID" value="MDC0677729.1"/>
    <property type="molecule type" value="Genomic_DNA"/>
</dbReference>
<dbReference type="PANTHER" id="PTHR37023">
    <property type="entry name" value="TRANSPOSASE"/>
    <property type="match status" value="1"/>
</dbReference>
<feature type="compositionally biased region" description="Basic and acidic residues" evidence="1">
    <location>
        <begin position="240"/>
        <end position="255"/>
    </location>
</feature>
<reference evidence="4 5" key="1">
    <citation type="submission" date="2023-01" db="EMBL/GenBank/DDBJ databases">
        <title>Minimal conservation of predation-associated metabolite biosynthetic gene clusters underscores biosynthetic potential of Myxococcota including descriptions for ten novel species: Archangium lansinium sp. nov., Myxococcus landrumus sp. nov., Nannocystis bai.</title>
        <authorList>
            <person name="Ahearne A."/>
            <person name="Stevens C."/>
            <person name="Dowd S."/>
        </authorList>
    </citation>
    <scope>NUCLEOTIDE SEQUENCE [LARGE SCALE GENOMIC DNA]</scope>
    <source>
        <strain evidence="4 5">WIWO2</strain>
    </source>
</reference>
<evidence type="ECO:0000259" key="2">
    <source>
        <dbReference type="Pfam" id="PF04986"/>
    </source>
</evidence>
<gene>
    <name evidence="4" type="ORF">POL72_08230</name>
</gene>
<feature type="domain" description="Transposase IS801/IS1294" evidence="2">
    <location>
        <begin position="104"/>
        <end position="215"/>
    </location>
</feature>
<dbReference type="InterPro" id="IPR055247">
    <property type="entry name" value="InsJ-like_HTH"/>
</dbReference>
<dbReference type="Pfam" id="PF13518">
    <property type="entry name" value="HTH_28"/>
    <property type="match status" value="1"/>
</dbReference>
<name>A0ABT5BW47_9BACT</name>
<dbReference type="InterPro" id="IPR036388">
    <property type="entry name" value="WH-like_DNA-bd_sf"/>
</dbReference>
<organism evidence="4 5">
    <name type="scientific">Sorangium atrum</name>
    <dbReference type="NCBI Taxonomy" id="2995308"/>
    <lineage>
        <taxon>Bacteria</taxon>
        <taxon>Pseudomonadati</taxon>
        <taxon>Myxococcota</taxon>
        <taxon>Polyangia</taxon>
        <taxon>Polyangiales</taxon>
        <taxon>Polyangiaceae</taxon>
        <taxon>Sorangium</taxon>
    </lineage>
</organism>
<sequence length="307" mass="33552">MRPCGLDLRERIVKAYENGEGSVRDLAEQFEVAPKTVQSYLTLYRTTGSVAPRPRANGPRPKIDGQALDDLRSLVATSSDATLDDLADQLARRDHIVASRHTVGRAGVTGGAAALANPAAFAALLDALYHKPWVVYAKPPFAGPEQVFAYLGRYTHRVGLSNHRLRWMDKRGVCFRTRGDKTVTLSAEEFLRRFLLHVLPHRFVKIRHFGLMAACHATTTLEVARTRILAAPDAGQRAVGGDEHRKGSSHEREPSPRHIVKVDWCTLLAALTGIDLSICPRCGQAAMARRPLPSCVVASSAAPPDTS</sequence>
<dbReference type="Proteomes" id="UP001217485">
    <property type="component" value="Unassembled WGS sequence"/>
</dbReference>
<evidence type="ECO:0000313" key="4">
    <source>
        <dbReference type="EMBL" id="MDC0677729.1"/>
    </source>
</evidence>
<dbReference type="Pfam" id="PF04986">
    <property type="entry name" value="Y2_Tnp"/>
    <property type="match status" value="1"/>
</dbReference>
<proteinExistence type="predicted"/>
<evidence type="ECO:0000259" key="3">
    <source>
        <dbReference type="Pfam" id="PF13518"/>
    </source>
</evidence>
<dbReference type="InterPro" id="IPR009057">
    <property type="entry name" value="Homeodomain-like_sf"/>
</dbReference>
<dbReference type="PANTHER" id="PTHR37023:SF1">
    <property type="entry name" value="ISSOD25 TRANSPOSASE TNPA_ISSOD25"/>
    <property type="match status" value="1"/>
</dbReference>
<accession>A0ABT5BW47</accession>
<comment type="caution">
    <text evidence="4">The sequence shown here is derived from an EMBL/GenBank/DDBJ whole genome shotgun (WGS) entry which is preliminary data.</text>
</comment>
<evidence type="ECO:0000313" key="5">
    <source>
        <dbReference type="Proteomes" id="UP001217485"/>
    </source>
</evidence>
<dbReference type="Gene3D" id="1.10.10.10">
    <property type="entry name" value="Winged helix-like DNA-binding domain superfamily/Winged helix DNA-binding domain"/>
    <property type="match status" value="1"/>
</dbReference>
<keyword evidence="5" id="KW-1185">Reference proteome</keyword>
<dbReference type="InterPro" id="IPR007069">
    <property type="entry name" value="Transposase_32"/>
</dbReference>
<protein>
    <submittedName>
        <fullName evidence="4">Transposase</fullName>
    </submittedName>
</protein>
<evidence type="ECO:0000256" key="1">
    <source>
        <dbReference type="SAM" id="MobiDB-lite"/>
    </source>
</evidence>